<evidence type="ECO:0000313" key="7">
    <source>
        <dbReference type="EMBL" id="TGY39940.1"/>
    </source>
</evidence>
<dbReference type="PANTHER" id="PTHR22683:SF1">
    <property type="entry name" value="TYPE VII SECRETION SYSTEM PROTEIN ESSC"/>
    <property type="match status" value="1"/>
</dbReference>
<dbReference type="CDD" id="cd01127">
    <property type="entry name" value="TrwB_TraG_TraD_VirD4"/>
    <property type="match status" value="1"/>
</dbReference>
<dbReference type="Proteomes" id="UP000306888">
    <property type="component" value="Unassembled WGS sequence"/>
</dbReference>
<feature type="transmembrane region" description="Helical" evidence="5">
    <location>
        <begin position="260"/>
        <end position="279"/>
    </location>
</feature>
<feature type="domain" description="FtsK" evidence="6">
    <location>
        <begin position="997"/>
        <end position="1180"/>
    </location>
</feature>
<organism evidence="7 8">
    <name type="scientific">Clostridium sartagoforme</name>
    <dbReference type="NCBI Taxonomy" id="84031"/>
    <lineage>
        <taxon>Bacteria</taxon>
        <taxon>Bacillati</taxon>
        <taxon>Bacillota</taxon>
        <taxon>Clostridia</taxon>
        <taxon>Eubacteriales</taxon>
        <taxon>Clostridiaceae</taxon>
        <taxon>Clostridium</taxon>
    </lineage>
</organism>
<evidence type="ECO:0000259" key="6">
    <source>
        <dbReference type="PROSITE" id="PS50901"/>
    </source>
</evidence>
<dbReference type="Gene3D" id="3.40.50.300">
    <property type="entry name" value="P-loop containing nucleotide triphosphate hydrolases"/>
    <property type="match status" value="3"/>
</dbReference>
<keyword evidence="2 4" id="KW-0547">Nucleotide-binding</keyword>
<dbReference type="InterPro" id="IPR002543">
    <property type="entry name" value="FtsK_dom"/>
</dbReference>
<proteinExistence type="predicted"/>
<feature type="domain" description="FtsK" evidence="6">
    <location>
        <begin position="667"/>
        <end position="861"/>
    </location>
</feature>
<keyword evidence="5" id="KW-1133">Transmembrane helix</keyword>
<keyword evidence="1" id="KW-0677">Repeat</keyword>
<evidence type="ECO:0000256" key="1">
    <source>
        <dbReference type="ARBA" id="ARBA00022737"/>
    </source>
</evidence>
<dbReference type="EMBL" id="SRYR01000018">
    <property type="protein sequence ID" value="TGY39940.1"/>
    <property type="molecule type" value="Genomic_DNA"/>
</dbReference>
<dbReference type="GO" id="GO:0005524">
    <property type="term" value="F:ATP binding"/>
    <property type="evidence" value="ECO:0007669"/>
    <property type="project" value="UniProtKB-UniRule"/>
</dbReference>
<dbReference type="InterPro" id="IPR050206">
    <property type="entry name" value="FtsK/SpoIIIE/SftA"/>
</dbReference>
<gene>
    <name evidence="7" type="primary">essC</name>
    <name evidence="7" type="ORF">E5347_16200</name>
</gene>
<accession>A0A4V3RKN9</accession>
<reference evidence="7 8" key="1">
    <citation type="submission" date="2019-04" db="EMBL/GenBank/DDBJ databases">
        <title>Microbes associate with the intestines of laboratory mice.</title>
        <authorList>
            <person name="Navarre W."/>
            <person name="Wong E."/>
            <person name="Huang K."/>
            <person name="Tropini C."/>
            <person name="Ng K."/>
            <person name="Yu B."/>
        </authorList>
    </citation>
    <scope>NUCLEOTIDE SEQUENCE [LARGE SCALE GENOMIC DNA]</scope>
    <source>
        <strain evidence="7 8">NM50_B9-20</strain>
    </source>
</reference>
<keyword evidence="5" id="KW-0812">Transmembrane</keyword>
<dbReference type="OrthoDB" id="9807790at2"/>
<name>A0A4V3RKN9_9CLOT</name>
<evidence type="ECO:0000256" key="4">
    <source>
        <dbReference type="PROSITE-ProRule" id="PRU00289"/>
    </source>
</evidence>
<evidence type="ECO:0000256" key="2">
    <source>
        <dbReference type="ARBA" id="ARBA00022741"/>
    </source>
</evidence>
<protein>
    <submittedName>
        <fullName evidence="7">Type VII secretion protein EssC</fullName>
    </submittedName>
</protein>
<keyword evidence="8" id="KW-1185">Reference proteome</keyword>
<keyword evidence="5" id="KW-0472">Membrane</keyword>
<evidence type="ECO:0000256" key="5">
    <source>
        <dbReference type="SAM" id="Phobius"/>
    </source>
</evidence>
<dbReference type="NCBIfam" id="TIGR03928">
    <property type="entry name" value="T7_EssCb_Firm"/>
    <property type="match status" value="1"/>
</dbReference>
<evidence type="ECO:0000313" key="8">
    <source>
        <dbReference type="Proteomes" id="UP000306888"/>
    </source>
</evidence>
<dbReference type="InterPro" id="IPR027417">
    <property type="entry name" value="P-loop_NTPase"/>
</dbReference>
<sequence length="1499" mass="172438">MENKYKIIISNKNLYKEIELSSEKESIRVGTGIECDTRLHKDLFFEPIELFFIRTEDEWTVTCSDNLYFTVGDVRKLMTKSLEHGERFIVKYRESNNDVFFVDFLIDFENRQRHFERKINIYNINQLTIGTSTSNNIIMKSRYVKNDMVIVINNGESLQLCVKNSTYGVYHNGNRAESNLIIDSGDFFSISDFIFYYKDNHIYTEIRKDCIINALSYIDEPNHNSYPRFIRNTRIKSVVDNTKIDILDPPSKPQKHKNNLFISLMPSIGMLIASGAMAFMGGAMIIFSIVSGAMAIVTSILGVMQGNKDYKKECRERITKYNSYIEKKRTEIETIREHERNELEKIYISQDLELERVNSFSSDLFERTLNDKDFLNIRIGTGDIKAKRQIDYKKQERLEIEDDLHNQPENIFNEYKMVNHAPVVCDLVTNNAVGIVGNEENRFSFLKNIVIDIIARHFYTEVKIFFIVEEERTSRIEWLRFLPHVHNSETSMRNISCDIESKNLIFEYLYKELSLREQNQKFSEYLVIFFYDNCGFNSHPISKFISNANELGVTFIFFADDKFNIPIGCDSLISILDDKNAELINVVDYNITKFEYPTVDDKIGSKVVEILTPVYTEEITLESSLTKNISLFEMLKILSVDDLDLSKRWSKSTVFKTMAAPIGVSKAGMILLDLHDKAHGPHGLVAGTTGSGKSEILQTYILSISTLYHPYEVAFVIIDFKGGGMVNQFKTMPHLLGAITNIDGKAINRSLKSIKAELKKRQRLFSEAEVNHIDKYIKKYKAQEVDEPLPHLIIIVDEFAELKAEQPEFMKELISAARIGRSLGVHLILATQKPSGQVDEQIWSNSRFKLCLKVQNKEDSNEVLKSPLAAEIKEPGRAYLQVGNNEIFELFQSAYSGDSEGMDENNFREFSIYELQKSGRKKCVFVSKKNKEELKSKTQLEAIVDYVSEYCSVRGIKSLPNICLDDLKTVINCPSIINNNNKFIDIGIYDDPDAQYQGQTLMDMNSKNTLIIGSAQTGKTNLLQCVIKEIAIMNSPAEANIYIIDFGSMVLINFEQLKHVGGVVCSSEDEKLKNLFKLLQEEISTRKEKLVSVGVSSFSAYKEAGYSDLAQIYLVVDNLTGLIELYLENDDTLLTIIRDGLSVGITAIIANSQTSGIGYRYMSNFSNRIVMHCNDVNEYSNLLEQVSIQPDDTPGRCIVEIDKRMLECQSYLAFEGEKEIERVHSIKEFIDKINALTINIEAKQIPTIPNILSEEELIGKYKVERKNYIFPIGITYEEVKPFYLDFANLGAIGICGKSNRGHANFIKYMLYNFSEERKKNPVRVCIFDDISRKYAEFKNMDIVEEYTLNTDRIIEKLNEWYEILDKRYSEMLIAEETFSQDELLILIIQNNDVAKKIFEDMDAMRQYTEMVTKFKNLNICVIYSNYENAPVSYDAPEPLRMIKQEQHLLLLDDLDMLKVFDVPYEEIKANRKKLQLGDAYYIKDNAVTKLKVVHHISQS</sequence>
<dbReference type="SUPFAM" id="SSF52540">
    <property type="entry name" value="P-loop containing nucleoside triphosphate hydrolases"/>
    <property type="match status" value="2"/>
</dbReference>
<dbReference type="InterPro" id="IPR023839">
    <property type="entry name" value="Firmicutes_EssC_C"/>
</dbReference>
<dbReference type="GO" id="GO:0003677">
    <property type="term" value="F:DNA binding"/>
    <property type="evidence" value="ECO:0007669"/>
    <property type="project" value="InterPro"/>
</dbReference>
<dbReference type="InterPro" id="IPR008984">
    <property type="entry name" value="SMAD_FHA_dom_sf"/>
</dbReference>
<feature type="binding site" evidence="4">
    <location>
        <begin position="1013"/>
        <end position="1020"/>
    </location>
    <ligand>
        <name>ATP</name>
        <dbReference type="ChEBI" id="CHEBI:30616"/>
    </ligand>
</feature>
<keyword evidence="3 4" id="KW-0067">ATP-binding</keyword>
<dbReference type="CDD" id="cd00060">
    <property type="entry name" value="FHA"/>
    <property type="match status" value="1"/>
</dbReference>
<dbReference type="PANTHER" id="PTHR22683">
    <property type="entry name" value="SPORULATION PROTEIN RELATED"/>
    <property type="match status" value="1"/>
</dbReference>
<dbReference type="PROSITE" id="PS50901">
    <property type="entry name" value="FTSK"/>
    <property type="match status" value="2"/>
</dbReference>
<dbReference type="SUPFAM" id="SSF49879">
    <property type="entry name" value="SMAD/FHA domain"/>
    <property type="match status" value="1"/>
</dbReference>
<feature type="binding site" evidence="4">
    <location>
        <begin position="687"/>
        <end position="694"/>
    </location>
    <ligand>
        <name>ATP</name>
        <dbReference type="ChEBI" id="CHEBI:30616"/>
    </ligand>
</feature>
<dbReference type="Pfam" id="PF01580">
    <property type="entry name" value="FtsK_SpoIIIE"/>
    <property type="match status" value="2"/>
</dbReference>
<comment type="caution">
    <text evidence="7">The sequence shown here is derived from an EMBL/GenBank/DDBJ whole genome shotgun (WGS) entry which is preliminary data.</text>
</comment>
<evidence type="ECO:0000256" key="3">
    <source>
        <dbReference type="ARBA" id="ARBA00022840"/>
    </source>
</evidence>